<evidence type="ECO:0000256" key="4">
    <source>
        <dbReference type="ARBA" id="ARBA00023125"/>
    </source>
</evidence>
<comment type="function">
    <text evidence="1">Involved in the transposition of the insertion sequence.</text>
</comment>
<proteinExistence type="inferred from homology"/>
<dbReference type="PANTHER" id="PTHR33258">
    <property type="entry name" value="TRANSPOSASE INSL FOR INSERTION SEQUENCE ELEMENT IS186A-RELATED"/>
    <property type="match status" value="1"/>
</dbReference>
<dbReference type="InterPro" id="IPR012337">
    <property type="entry name" value="RNaseH-like_sf"/>
</dbReference>
<keyword evidence="5" id="KW-0233">DNA recombination</keyword>
<dbReference type="GO" id="GO:0003677">
    <property type="term" value="F:DNA binding"/>
    <property type="evidence" value="ECO:0007669"/>
    <property type="project" value="UniProtKB-KW"/>
</dbReference>
<evidence type="ECO:0000256" key="1">
    <source>
        <dbReference type="ARBA" id="ARBA00002286"/>
    </source>
</evidence>
<dbReference type="Proteomes" id="UP001274571">
    <property type="component" value="Unassembled WGS sequence"/>
</dbReference>
<gene>
    <name evidence="7" type="ORF">SOH20_26185</name>
</gene>
<evidence type="ECO:0000313" key="8">
    <source>
        <dbReference type="Proteomes" id="UP001274571"/>
    </source>
</evidence>
<comment type="caution">
    <text evidence="7">The sequence shown here is derived from an EMBL/GenBank/DDBJ whole genome shotgun (WGS) entry which is preliminary data.</text>
</comment>
<keyword evidence="4" id="KW-0238">DNA-binding</keyword>
<organism evidence="7 8">
    <name type="scientific">Bacillus thuringiensis</name>
    <dbReference type="NCBI Taxonomy" id="1428"/>
    <lineage>
        <taxon>Bacteria</taxon>
        <taxon>Bacillati</taxon>
        <taxon>Bacillota</taxon>
        <taxon>Bacilli</taxon>
        <taxon>Bacillales</taxon>
        <taxon>Bacillaceae</taxon>
        <taxon>Bacillus</taxon>
        <taxon>Bacillus cereus group</taxon>
    </lineage>
</organism>
<evidence type="ECO:0000313" key="7">
    <source>
        <dbReference type="EMBL" id="MDY0854354.1"/>
    </source>
</evidence>
<dbReference type="Pfam" id="PF01609">
    <property type="entry name" value="DDE_Tnp_1"/>
    <property type="match status" value="1"/>
</dbReference>
<protein>
    <submittedName>
        <fullName evidence="7">IS4 family transposase</fullName>
    </submittedName>
</protein>
<feature type="domain" description="Transposase IS4-like" evidence="6">
    <location>
        <begin position="121"/>
        <end position="385"/>
    </location>
</feature>
<evidence type="ECO:0000259" key="6">
    <source>
        <dbReference type="Pfam" id="PF01609"/>
    </source>
</evidence>
<sequence>MNLSIQDESQLFSEELYRHLTPSRLEELAKELGFVKRKRKFSGNELAAICIWVSQRTASDSLVRLCSQLHAATGTLMSPEGLNKRFDKKAVEFLKYIFSALWKSKLCKTSAISSAALMSFQHIRILDATIFQVPKHLAHVYPGSGGCAQTAGIKIQLEYDLHSGEFLNFQVGPGKNNDKTFGTECLDTLRPGDLCIRDLGYFSLEDLDQMDQRGKYYISRLKLNTNVYVKNPNPECFKNGAIKKQSEYIHIDVKQILNQLQPGETFELKHAYIGDKQQLFAHVIFNRLTEKQLQKRQAKIAEKEKSQNRTDSEKSKVVAGLNVYVTNIPWEWVPMEQVHELYTLRWQIEIVFKTWKTLFKIDHYRNVKQERLECQLYGKLIAIFLCSSTMFKMCQLLLQKKKRELSEYKAIGMIQDYLYLLYQAIQKNTQEVTKILIRLFHLLQKNGRKSHRYEKKTVFDIIGVIYEYSGLRKQKKAA</sequence>
<dbReference type="InterPro" id="IPR002559">
    <property type="entry name" value="Transposase_11"/>
</dbReference>
<comment type="similarity">
    <text evidence="2">Belongs to the transposase 11 family.</text>
</comment>
<dbReference type="AlphaFoldDB" id="A0AAW9GKC5"/>
<evidence type="ECO:0000256" key="5">
    <source>
        <dbReference type="ARBA" id="ARBA00023172"/>
    </source>
</evidence>
<evidence type="ECO:0000256" key="3">
    <source>
        <dbReference type="ARBA" id="ARBA00022578"/>
    </source>
</evidence>
<reference evidence="7" key="1">
    <citation type="submission" date="2023-11" db="EMBL/GenBank/DDBJ databases">
        <title>Genome Sequence of Bacillus thuringiensis stain BLB 30AF.</title>
        <authorList>
            <person name="Farhat A."/>
        </authorList>
    </citation>
    <scope>NUCLEOTIDE SEQUENCE</scope>
    <source>
        <strain evidence="7">BLB30AF</strain>
    </source>
</reference>
<name>A0AAW9GKC5_BACTU</name>
<accession>A0AAW9GKC5</accession>
<dbReference type="GO" id="GO:0006313">
    <property type="term" value="P:DNA transposition"/>
    <property type="evidence" value="ECO:0007669"/>
    <property type="project" value="InterPro"/>
</dbReference>
<dbReference type="InterPro" id="IPR047952">
    <property type="entry name" value="Transpos_IS4"/>
</dbReference>
<keyword evidence="3" id="KW-0815">Transposition</keyword>
<dbReference type="PANTHER" id="PTHR33258:SF1">
    <property type="entry name" value="TRANSPOSASE INSL FOR INSERTION SEQUENCE ELEMENT IS186A-RELATED"/>
    <property type="match status" value="1"/>
</dbReference>
<dbReference type="SUPFAM" id="SSF53098">
    <property type="entry name" value="Ribonuclease H-like"/>
    <property type="match status" value="1"/>
</dbReference>
<dbReference type="RefSeq" id="WP_320483608.1">
    <property type="nucleotide sequence ID" value="NZ_JAXCMD010000010.1"/>
</dbReference>
<dbReference type="EMBL" id="JAXCMD010000010">
    <property type="protein sequence ID" value="MDY0854354.1"/>
    <property type="molecule type" value="Genomic_DNA"/>
</dbReference>
<evidence type="ECO:0000256" key="2">
    <source>
        <dbReference type="ARBA" id="ARBA00010075"/>
    </source>
</evidence>
<dbReference type="NCBIfam" id="NF033592">
    <property type="entry name" value="transpos_IS4_1"/>
    <property type="match status" value="1"/>
</dbReference>
<dbReference type="GO" id="GO:0004803">
    <property type="term" value="F:transposase activity"/>
    <property type="evidence" value="ECO:0007669"/>
    <property type="project" value="InterPro"/>
</dbReference>